<evidence type="ECO:0000256" key="5">
    <source>
        <dbReference type="ARBA" id="ARBA00023125"/>
    </source>
</evidence>
<dbReference type="PRINTS" id="PR00344">
    <property type="entry name" value="BCTRLSENSOR"/>
</dbReference>
<dbReference type="Gene3D" id="1.10.287.130">
    <property type="match status" value="1"/>
</dbReference>
<dbReference type="Gene3D" id="1.10.10.60">
    <property type="entry name" value="Homeodomain-like"/>
    <property type="match status" value="1"/>
</dbReference>
<dbReference type="Pfam" id="PF00512">
    <property type="entry name" value="HisKA"/>
    <property type="match status" value="1"/>
</dbReference>
<gene>
    <name evidence="12" type="ORF">H9626_09360</name>
</gene>
<keyword evidence="8" id="KW-0472">Membrane</keyword>
<dbReference type="InterPro" id="IPR015943">
    <property type="entry name" value="WD40/YVTN_repeat-like_dom_sf"/>
</dbReference>
<feature type="domain" description="Response regulatory" evidence="11">
    <location>
        <begin position="1076"/>
        <end position="1191"/>
    </location>
</feature>
<keyword evidence="4" id="KW-0805">Transcription regulation</keyword>
<evidence type="ECO:0000256" key="1">
    <source>
        <dbReference type="ARBA" id="ARBA00000085"/>
    </source>
</evidence>
<dbReference type="Pfam" id="PF07495">
    <property type="entry name" value="Y_Y_Y"/>
    <property type="match status" value="1"/>
</dbReference>
<dbReference type="InterPro" id="IPR036890">
    <property type="entry name" value="HATPase_C_sf"/>
</dbReference>
<dbReference type="InterPro" id="IPR003661">
    <property type="entry name" value="HisK_dim/P_dom"/>
</dbReference>
<dbReference type="PANTHER" id="PTHR43547:SF2">
    <property type="entry name" value="HYBRID SIGNAL TRANSDUCTION HISTIDINE KINASE C"/>
    <property type="match status" value="1"/>
</dbReference>
<evidence type="ECO:0000259" key="10">
    <source>
        <dbReference type="PROSITE" id="PS50109"/>
    </source>
</evidence>
<dbReference type="Gene3D" id="2.130.10.10">
    <property type="entry name" value="YVTN repeat-like/Quinoprotein amine dehydrogenase"/>
    <property type="match status" value="2"/>
</dbReference>
<keyword evidence="8" id="KW-0812">Transmembrane</keyword>
<dbReference type="Pfam" id="PF02518">
    <property type="entry name" value="HATPase_c"/>
    <property type="match status" value="1"/>
</dbReference>
<dbReference type="Gene3D" id="3.30.565.10">
    <property type="entry name" value="Histidine kinase-like ATPase, C-terminal domain"/>
    <property type="match status" value="1"/>
</dbReference>
<accession>A0ABR8VCC2</accession>
<name>A0ABR8VCC2_9BACT</name>
<dbReference type="InterPro" id="IPR011006">
    <property type="entry name" value="CheY-like_superfamily"/>
</dbReference>
<dbReference type="PROSITE" id="PS50109">
    <property type="entry name" value="HIS_KIN"/>
    <property type="match status" value="1"/>
</dbReference>
<dbReference type="EMBL" id="JACSPQ010000010">
    <property type="protein sequence ID" value="MBD8002417.1"/>
    <property type="molecule type" value="Genomic_DNA"/>
</dbReference>
<organism evidence="12 13">
    <name type="scientific">Phocaeicola faecium</name>
    <dbReference type="NCBI Taxonomy" id="2762213"/>
    <lineage>
        <taxon>Bacteria</taxon>
        <taxon>Pseudomonadati</taxon>
        <taxon>Bacteroidota</taxon>
        <taxon>Bacteroidia</taxon>
        <taxon>Bacteroidales</taxon>
        <taxon>Bacteroidaceae</taxon>
        <taxon>Phocaeicola</taxon>
    </lineage>
</organism>
<dbReference type="InterPro" id="IPR003594">
    <property type="entry name" value="HATPase_dom"/>
</dbReference>
<evidence type="ECO:0000256" key="7">
    <source>
        <dbReference type="PROSITE-ProRule" id="PRU00169"/>
    </source>
</evidence>
<dbReference type="InterPro" id="IPR005467">
    <property type="entry name" value="His_kinase_dom"/>
</dbReference>
<dbReference type="InterPro" id="IPR009057">
    <property type="entry name" value="Homeodomain-like_sf"/>
</dbReference>
<keyword evidence="13" id="KW-1185">Reference proteome</keyword>
<dbReference type="SUPFAM" id="SSF46689">
    <property type="entry name" value="Homeodomain-like"/>
    <property type="match status" value="2"/>
</dbReference>
<sequence>MRKIVILLFSLIVSFVSVQAQIFKYLGTDEGLSSRRVLSVRQTEQSYMWILTHKGVDRYDGKRFIHYNLQKDGRTVNFYPNLNSLKTDSKNRLWEIGKDGLAFCFDRMKNQFQLKFYLRDSFPETRKKPVTAIYLDKQDNIWFCVDNQQYIYRCSENRSVRLERSVPGKVISITQASDDLFYMATEYQLYAVRLQGGALSDVQVIDLKNISRINYIYYHASSGQLVVNTLLDKLFIYHPQTRDLVSMGNTMEDIGVNAIIPCRKNKDEILIATDGDGVYKLNVPRRKLGHFLQEDNKQSNKMNGSIIEDIYIDYADRIWIAIYPMGITVYNEKYPSYEWVKHSPNYTNSLVNNSINGIIEDSEGDTWYATDNGVSCYNPRTNRWTNYCSSFKDDFYSDNHIFFSLCEIHPGIILAGGYMSGVYLINKRTGKSVFYQQESDQNNETPDKYIRSIYKDDEGIIWTGGMYSLKAYEPEKRQKVVYDIGYSINQITRRDSVSLWIGSMYGIYVFDKTRKELRAFHSDIDFGCINTIYTPEEPDGNTKTYFGTYGNGLFVVDNRTGEITHYHTENSSLQTNNIFSILPNRNGGLMLGTELGLSLFNETEETFTYWSKEQGLLPADFNPNAAVRTSYGKLIFGSNDGAIVLPDSVSLPDKFSSRMVFSNFSIMYRSVIPGVKGSPLVRPLDETPSIELGYNQNTFSLEVSSINYDNPSNIQYSWKLEGFYDGWTPPSSDGLIRYTNLSPGNYTLKVRSILQDNHLVLEERTIQIIIGRPFWLTFWAFLIYAALIIGATYAWFRYQVIKRERRISKEKINFFTSAAHDIRTPLTLIKAPLSEIQRNEHLSEQGKANIGLAIQNTESLSELADNLLNFQKEDVYSSQTIVSEHELNDYLRKYLHPFKEYASQIGISLAYKSDFENLTVWIDRNKMDSIIRNLLSNALKYTPQGGSITVEAWHNKNRWFLCVSDTGIGIPKENQKKLFKYLFRGANATNQLIAGCGIGMLLTYRQIKNHEGKITFTSTEKKGTSFYLSFPIHSRNYHYKPSGQEEESKNVFTGQISTSLLEEVEVDNTRHPDAPLVLVVEDNTALRSFILQNLSEIYRVVGVENGQRALEEVTKQQPDLVLSDVMMPVMDGKELCRRIKGNMETSHIPVILLTALGSREQILQGLEIKADQYIVKPFDMKVLEATIHTVLENRNLIRMRYRQAIDHLEDEAMEAVPPVSAGLDDEFMQRVTALVKEKLGNDLTVDTLCAAVNMSRTSFYNKMKALTGIAPNDFIRNIRMKEAAYLLKTHRYTIAEIADRVGFADPKYFTDAFKKFYGVPPSVYMKQDINHTTRTDL</sequence>
<feature type="domain" description="Histidine kinase" evidence="10">
    <location>
        <begin position="817"/>
        <end position="1034"/>
    </location>
</feature>
<dbReference type="PANTHER" id="PTHR43547">
    <property type="entry name" value="TWO-COMPONENT HISTIDINE KINASE"/>
    <property type="match status" value="1"/>
</dbReference>
<comment type="catalytic activity">
    <reaction evidence="1">
        <text>ATP + protein L-histidine = ADP + protein N-phospho-L-histidine.</text>
        <dbReference type="EC" id="2.7.13.3"/>
    </reaction>
</comment>
<evidence type="ECO:0000259" key="11">
    <source>
        <dbReference type="PROSITE" id="PS50110"/>
    </source>
</evidence>
<evidence type="ECO:0000256" key="3">
    <source>
        <dbReference type="ARBA" id="ARBA00022553"/>
    </source>
</evidence>
<feature type="domain" description="HTH araC/xylS-type" evidence="9">
    <location>
        <begin position="1229"/>
        <end position="1327"/>
    </location>
</feature>
<dbReference type="PROSITE" id="PS50110">
    <property type="entry name" value="RESPONSE_REGULATORY"/>
    <property type="match status" value="1"/>
</dbReference>
<evidence type="ECO:0000313" key="13">
    <source>
        <dbReference type="Proteomes" id="UP000616346"/>
    </source>
</evidence>
<dbReference type="SMART" id="SM00342">
    <property type="entry name" value="HTH_ARAC"/>
    <property type="match status" value="1"/>
</dbReference>
<reference evidence="12 13" key="1">
    <citation type="submission" date="2020-08" db="EMBL/GenBank/DDBJ databases">
        <title>A Genomic Blueprint of the Chicken Gut Microbiome.</title>
        <authorList>
            <person name="Gilroy R."/>
            <person name="Ravi A."/>
            <person name="Getino M."/>
            <person name="Pursley I."/>
            <person name="Horton D.L."/>
            <person name="Alikhan N.-F."/>
            <person name="Baker D."/>
            <person name="Gharbi K."/>
            <person name="Hall N."/>
            <person name="Watson M."/>
            <person name="Adriaenssens E.M."/>
            <person name="Foster-Nyarko E."/>
            <person name="Jarju S."/>
            <person name="Secka A."/>
            <person name="Antonio M."/>
            <person name="Oren A."/>
            <person name="Chaudhuri R."/>
            <person name="La Ragione R.M."/>
            <person name="Hildebrand F."/>
            <person name="Pallen M.J."/>
        </authorList>
    </citation>
    <scope>NUCLEOTIDE SEQUENCE [LARGE SCALE GENOMIC DNA]</scope>
    <source>
        <strain evidence="12 13">Sa1YUN3</strain>
    </source>
</reference>
<dbReference type="SUPFAM" id="SSF50998">
    <property type="entry name" value="Quinoprotein alcohol dehydrogenase-like"/>
    <property type="match status" value="1"/>
</dbReference>
<comment type="caution">
    <text evidence="12">The sequence shown here is derived from an EMBL/GenBank/DDBJ whole genome shotgun (WGS) entry which is preliminary data.</text>
</comment>
<dbReference type="SMART" id="SM00387">
    <property type="entry name" value="HATPase_c"/>
    <property type="match status" value="1"/>
</dbReference>
<dbReference type="SUPFAM" id="SSF55874">
    <property type="entry name" value="ATPase domain of HSP90 chaperone/DNA topoisomerase II/histidine kinase"/>
    <property type="match status" value="1"/>
</dbReference>
<dbReference type="Gene3D" id="3.40.50.2300">
    <property type="match status" value="1"/>
</dbReference>
<keyword evidence="5" id="KW-0238">DNA-binding</keyword>
<evidence type="ECO:0000259" key="9">
    <source>
        <dbReference type="PROSITE" id="PS01124"/>
    </source>
</evidence>
<evidence type="ECO:0000256" key="8">
    <source>
        <dbReference type="SAM" id="Phobius"/>
    </source>
</evidence>
<dbReference type="SUPFAM" id="SSF101898">
    <property type="entry name" value="NHL repeat"/>
    <property type="match status" value="1"/>
</dbReference>
<dbReference type="InterPro" id="IPR011123">
    <property type="entry name" value="Y_Y_Y"/>
</dbReference>
<dbReference type="InterPro" id="IPR011047">
    <property type="entry name" value="Quinoprotein_ADH-like_sf"/>
</dbReference>
<feature type="transmembrane region" description="Helical" evidence="8">
    <location>
        <begin position="774"/>
        <end position="796"/>
    </location>
</feature>
<dbReference type="InterPro" id="IPR004358">
    <property type="entry name" value="Sig_transdc_His_kin-like_C"/>
</dbReference>
<keyword evidence="8" id="KW-1133">Transmembrane helix</keyword>
<dbReference type="Pfam" id="PF12833">
    <property type="entry name" value="HTH_18"/>
    <property type="match status" value="1"/>
</dbReference>
<dbReference type="InterPro" id="IPR001789">
    <property type="entry name" value="Sig_transdc_resp-reg_receiver"/>
</dbReference>
<dbReference type="RefSeq" id="WP_191710339.1">
    <property type="nucleotide sequence ID" value="NZ_JACSPQ010000010.1"/>
</dbReference>
<evidence type="ECO:0000256" key="4">
    <source>
        <dbReference type="ARBA" id="ARBA00023015"/>
    </source>
</evidence>
<evidence type="ECO:0000313" key="12">
    <source>
        <dbReference type="EMBL" id="MBD8002417.1"/>
    </source>
</evidence>
<dbReference type="PROSITE" id="PS00041">
    <property type="entry name" value="HTH_ARAC_FAMILY_1"/>
    <property type="match status" value="1"/>
</dbReference>
<dbReference type="InterPro" id="IPR013783">
    <property type="entry name" value="Ig-like_fold"/>
</dbReference>
<feature type="modified residue" description="4-aspartylphosphate" evidence="7">
    <location>
        <position position="1124"/>
    </location>
</feature>
<dbReference type="SUPFAM" id="SSF52172">
    <property type="entry name" value="CheY-like"/>
    <property type="match status" value="1"/>
</dbReference>
<dbReference type="Gene3D" id="2.60.40.10">
    <property type="entry name" value="Immunoglobulins"/>
    <property type="match status" value="1"/>
</dbReference>
<dbReference type="PROSITE" id="PS01124">
    <property type="entry name" value="HTH_ARAC_FAMILY_2"/>
    <property type="match status" value="1"/>
</dbReference>
<evidence type="ECO:0000256" key="6">
    <source>
        <dbReference type="ARBA" id="ARBA00023163"/>
    </source>
</evidence>
<keyword evidence="6" id="KW-0804">Transcription</keyword>
<dbReference type="SUPFAM" id="SSF47384">
    <property type="entry name" value="Homodimeric domain of signal transducing histidine kinase"/>
    <property type="match status" value="1"/>
</dbReference>
<dbReference type="InterPro" id="IPR018060">
    <property type="entry name" value="HTH_AraC"/>
</dbReference>
<dbReference type="InterPro" id="IPR036097">
    <property type="entry name" value="HisK_dim/P_sf"/>
</dbReference>
<dbReference type="Proteomes" id="UP000616346">
    <property type="component" value="Unassembled WGS sequence"/>
</dbReference>
<keyword evidence="3 7" id="KW-0597">Phosphoprotein</keyword>
<evidence type="ECO:0000256" key="2">
    <source>
        <dbReference type="ARBA" id="ARBA00012438"/>
    </source>
</evidence>
<dbReference type="SMART" id="SM00388">
    <property type="entry name" value="HisKA"/>
    <property type="match status" value="1"/>
</dbReference>
<dbReference type="EC" id="2.7.13.3" evidence="2"/>
<dbReference type="InterPro" id="IPR018062">
    <property type="entry name" value="HTH_AraC-typ_CS"/>
</dbReference>
<protein>
    <recommendedName>
        <fullName evidence="2">histidine kinase</fullName>
        <ecNumber evidence="2">2.7.13.3</ecNumber>
    </recommendedName>
</protein>
<proteinExistence type="predicted"/>
<dbReference type="CDD" id="cd00075">
    <property type="entry name" value="HATPase"/>
    <property type="match status" value="1"/>
</dbReference>
<dbReference type="CDD" id="cd00082">
    <property type="entry name" value="HisKA"/>
    <property type="match status" value="1"/>
</dbReference>
<dbReference type="Pfam" id="PF00072">
    <property type="entry name" value="Response_reg"/>
    <property type="match status" value="1"/>
</dbReference>
<dbReference type="SMART" id="SM00448">
    <property type="entry name" value="REC"/>
    <property type="match status" value="1"/>
</dbReference>